<comment type="caution">
    <text evidence="3">The sequence shown here is derived from an EMBL/GenBank/DDBJ whole genome shotgun (WGS) entry which is preliminary data.</text>
</comment>
<dbReference type="Proteomes" id="UP001159427">
    <property type="component" value="Unassembled WGS sequence"/>
</dbReference>
<feature type="region of interest" description="Disordered" evidence="1">
    <location>
        <begin position="52"/>
        <end position="77"/>
    </location>
</feature>
<gene>
    <name evidence="3" type="ORF">PEVE_00000684</name>
</gene>
<evidence type="ECO:0000313" key="4">
    <source>
        <dbReference type="Proteomes" id="UP001159427"/>
    </source>
</evidence>
<feature type="compositionally biased region" description="Polar residues" evidence="1">
    <location>
        <begin position="161"/>
        <end position="173"/>
    </location>
</feature>
<feature type="compositionally biased region" description="Basic residues" evidence="1">
    <location>
        <begin position="147"/>
        <end position="156"/>
    </location>
</feature>
<feature type="region of interest" description="Disordered" evidence="1">
    <location>
        <begin position="776"/>
        <end position="800"/>
    </location>
</feature>
<accession>A0ABN8LU54</accession>
<keyword evidence="4" id="KW-1185">Reference proteome</keyword>
<feature type="compositionally biased region" description="Polar residues" evidence="1">
    <location>
        <begin position="261"/>
        <end position="271"/>
    </location>
</feature>
<feature type="compositionally biased region" description="Low complexity" evidence="1">
    <location>
        <begin position="309"/>
        <end position="330"/>
    </location>
</feature>
<feature type="compositionally biased region" description="Polar residues" evidence="1">
    <location>
        <begin position="341"/>
        <end position="351"/>
    </location>
</feature>
<feature type="compositionally biased region" description="Polar residues" evidence="1">
    <location>
        <begin position="483"/>
        <end position="507"/>
    </location>
</feature>
<evidence type="ECO:0000313" key="3">
    <source>
        <dbReference type="EMBL" id="CAH3019007.1"/>
    </source>
</evidence>
<feature type="compositionally biased region" description="Polar residues" evidence="1">
    <location>
        <begin position="236"/>
        <end position="251"/>
    </location>
</feature>
<feature type="region of interest" description="Disordered" evidence="1">
    <location>
        <begin position="1260"/>
        <end position="1280"/>
    </location>
</feature>
<evidence type="ECO:0000256" key="1">
    <source>
        <dbReference type="SAM" id="MobiDB-lite"/>
    </source>
</evidence>
<reference evidence="3 4" key="1">
    <citation type="submission" date="2022-05" db="EMBL/GenBank/DDBJ databases">
        <authorList>
            <consortium name="Genoscope - CEA"/>
            <person name="William W."/>
        </authorList>
    </citation>
    <scope>NUCLEOTIDE SEQUENCE [LARGE SCALE GENOMIC DNA]</scope>
</reference>
<feature type="compositionally biased region" description="Low complexity" evidence="1">
    <location>
        <begin position="363"/>
        <end position="411"/>
    </location>
</feature>
<feature type="region of interest" description="Disordered" evidence="1">
    <location>
        <begin position="215"/>
        <end position="596"/>
    </location>
</feature>
<feature type="compositionally biased region" description="Low complexity" evidence="1">
    <location>
        <begin position="272"/>
        <end position="282"/>
    </location>
</feature>
<name>A0ABN8LU54_9CNID</name>
<feature type="compositionally biased region" description="Polar residues" evidence="1">
    <location>
        <begin position="539"/>
        <end position="593"/>
    </location>
</feature>
<sequence length="1413" mass="153787">MKVFPYFGPLLLLCLTREILHVTCKTKTQKRYDHVKRLRNDSVSYSQRTKDVLQNHSKRKKIPHGNNQEGPFSDGPQKGLRIFKTNFTIHNKPDVHIIGKAGYKSTKPSAKDRANSARSDTTQNHLVNKISNFKPDKRTKPNDAHAKKNAKKKTMVKKYSLFQSTNPVQSDSEYQPIMGGGQDFVMGNDQQGDVRDQGFSLEGQQQQAMISETNPLSQYDTGQDGQGQDAAGYQQENNQPSTANFADSNYNEDAGERDGGQLSSLGQAIQFQQAGYSQQPQEQEQDEESMSQDSQGGELAGQGSQLMDAGQLQYQGEQAGQGQDQGAQEQGDQEQSDQDQTVSHNGFEQASFQQQEPQEDEQQQQSQGFEQQQQPQDFEQQQQQQDQTQEFQQQQEGPQQQQSDDQQGPEGIPTESQGLAGSPNSYESLLGADGRQTGDSGQLGQGAVSYASEQSLGGSNKMAPPPGIQYASSIEEALKEPSEPTQQSQEFNSQEGDGQGGQSTNAGATAINIGPETEAKEGGNNGLMGVGAISAPGGYQTSTVDDNGNPINPETENGINGYASMNSQATNGETNQYEENAQPQSSPSENQNGLGVPQEQFLAPGAEPKVPPLEDDVYKIINIANKNGPTAVKGCKGCPPHARCIDKVCIINDDQPLAHILSALSGPESDEESSPSACKDECHYNAKCINRECMCKAGYTGDGLDCRPDTCLPGCKQHGKCIKGFCVCDHSHYFNGYECAPYTITHKNCPLQCSATCHAGCPPNCCKHHPAMKLHNNDGNPQQMTPQPNGLSSKPKVSPRPTEVVLKPIVKVGEALTNFASDFQQRPGESDAAGLEAVTVNDPAGGFAVSDTDAKPLLGEEGCPGQCKSECRDTCPVRCCLGKCPFSCAEKCEPSCPKPCCYVDGTKNQFPMMDPKIQETFMKTMAERFCPRACRPKCDAKCPPICCERNSSSATLTDANFQHLKSESKNGADFFRNAMSWFGMMNFLNMMYSMYGNLYSPKHKHSPWKSDDHKLKTAHLTKSKKVVQQNRITIKDVGVAEKLNDKTPQCPGYCDKTCLPPCPQNCCHNKVNETKSSQVTPTSNCPPSCSWFCSNSCPGYCCSKDKKPLVLEHNATEPVKAANRASGAPPQASPPKPPSACTASCPAYCYPHCLENCCLRGEMPAIKPAAVHVQAKQSYDNFFSKKPTPSSNQACPSICENSCAPSCPVRCCAGILSSLPPSAKSPAKIKAPLCPGGCLSECFPACTISCCTTAPKKLNSDMRGPTENPTRRHDQPHPKALSFPLPPPIALCHPGCPRSCYPNCDETCCKASSAHASSLERPGQAGDSTQFTIKVPCPMECRPFNCLYYCHHDCCLRGKQPMDQKRNRYQTLRLAQKMKYINGMRKKKTLDSRFKNMHVPLDKRSGVGSGTRG</sequence>
<feature type="chain" id="PRO_5046570708" evidence="2">
    <location>
        <begin position="22"/>
        <end position="1413"/>
    </location>
</feature>
<protein>
    <submittedName>
        <fullName evidence="3">Uncharacterized protein</fullName>
    </submittedName>
</protein>
<organism evidence="3 4">
    <name type="scientific">Porites evermanni</name>
    <dbReference type="NCBI Taxonomy" id="104178"/>
    <lineage>
        <taxon>Eukaryota</taxon>
        <taxon>Metazoa</taxon>
        <taxon>Cnidaria</taxon>
        <taxon>Anthozoa</taxon>
        <taxon>Hexacorallia</taxon>
        <taxon>Scleractinia</taxon>
        <taxon>Fungiina</taxon>
        <taxon>Poritidae</taxon>
        <taxon>Porites</taxon>
    </lineage>
</organism>
<keyword evidence="2" id="KW-0732">Signal</keyword>
<feature type="compositionally biased region" description="Low complexity" evidence="1">
    <location>
        <begin position="218"/>
        <end position="235"/>
    </location>
</feature>
<dbReference type="EMBL" id="CALNXI010000103">
    <property type="protein sequence ID" value="CAH3019007.1"/>
    <property type="molecule type" value="Genomic_DNA"/>
</dbReference>
<evidence type="ECO:0000256" key="2">
    <source>
        <dbReference type="SAM" id="SignalP"/>
    </source>
</evidence>
<feature type="compositionally biased region" description="Basic and acidic residues" evidence="1">
    <location>
        <begin position="134"/>
        <end position="146"/>
    </location>
</feature>
<feature type="compositionally biased region" description="Polar residues" evidence="1">
    <location>
        <begin position="414"/>
        <end position="427"/>
    </location>
</feature>
<feature type="region of interest" description="Disordered" evidence="1">
    <location>
        <begin position="104"/>
        <end position="196"/>
    </location>
</feature>
<feature type="compositionally biased region" description="Polar residues" evidence="1">
    <location>
        <begin position="116"/>
        <end position="131"/>
    </location>
</feature>
<feature type="signal peptide" evidence="2">
    <location>
        <begin position="1"/>
        <end position="21"/>
    </location>
</feature>
<proteinExistence type="predicted"/>
<feature type="compositionally biased region" description="Polar residues" evidence="1">
    <location>
        <begin position="777"/>
        <end position="792"/>
    </location>
</feature>